<keyword evidence="2 5" id="KW-0812">Transmembrane</keyword>
<evidence type="ECO:0000256" key="4">
    <source>
        <dbReference type="ARBA" id="ARBA00023136"/>
    </source>
</evidence>
<dbReference type="InterPro" id="IPR001046">
    <property type="entry name" value="NRAMP_fam"/>
</dbReference>
<evidence type="ECO:0000313" key="7">
    <source>
        <dbReference type="Proteomes" id="UP000326912"/>
    </source>
</evidence>
<comment type="caution">
    <text evidence="6">The sequence shown here is derived from an EMBL/GenBank/DDBJ whole genome shotgun (WGS) entry which is preliminary data.</text>
</comment>
<dbReference type="GO" id="GO:0046873">
    <property type="term" value="F:metal ion transmembrane transporter activity"/>
    <property type="evidence" value="ECO:0007669"/>
    <property type="project" value="InterPro"/>
</dbReference>
<feature type="transmembrane region" description="Helical" evidence="5">
    <location>
        <begin position="61"/>
        <end position="87"/>
    </location>
</feature>
<name>A0A5J4KC44_9CHLR</name>
<evidence type="ECO:0000256" key="5">
    <source>
        <dbReference type="SAM" id="Phobius"/>
    </source>
</evidence>
<evidence type="ECO:0008006" key="8">
    <source>
        <dbReference type="Google" id="ProtNLM"/>
    </source>
</evidence>
<keyword evidence="4 5" id="KW-0472">Membrane</keyword>
<evidence type="ECO:0000256" key="3">
    <source>
        <dbReference type="ARBA" id="ARBA00022989"/>
    </source>
</evidence>
<keyword evidence="7" id="KW-1185">Reference proteome</keyword>
<dbReference type="Proteomes" id="UP000326912">
    <property type="component" value="Unassembled WGS sequence"/>
</dbReference>
<sequence>MDNDARGITGYSLAGAQYGYGLLWAVVLVTISLAVVQEMVARMGVVTDKGLADLIRERFGVRVAFWSMILLLVANAATTVAEFAGLLERWIFSG</sequence>
<gene>
    <name evidence="6" type="ORF">KDW_05060</name>
</gene>
<comment type="subcellular location">
    <subcellularLocation>
        <location evidence="1">Membrane</location>
        <topology evidence="1">Multi-pass membrane protein</topology>
    </subcellularLocation>
</comment>
<keyword evidence="3 5" id="KW-1133">Transmembrane helix</keyword>
<accession>A0A5J4KC44</accession>
<evidence type="ECO:0000313" key="6">
    <source>
        <dbReference type="EMBL" id="GER86344.1"/>
    </source>
</evidence>
<reference evidence="6 7" key="1">
    <citation type="submission" date="2019-10" db="EMBL/GenBank/DDBJ databases">
        <title>Dictyobacter vulcani sp. nov., within the class Ktedonobacteria, isolated from soil of volcanic Mt. Zao.</title>
        <authorList>
            <person name="Zheng Y."/>
            <person name="Wang C.M."/>
            <person name="Sakai Y."/>
            <person name="Abe K."/>
            <person name="Yokota A."/>
            <person name="Yabe S."/>
        </authorList>
    </citation>
    <scope>NUCLEOTIDE SEQUENCE [LARGE SCALE GENOMIC DNA]</scope>
    <source>
        <strain evidence="6 7">W12</strain>
    </source>
</reference>
<dbReference type="Pfam" id="PF01566">
    <property type="entry name" value="Nramp"/>
    <property type="match status" value="1"/>
</dbReference>
<dbReference type="AlphaFoldDB" id="A0A5J4KC44"/>
<evidence type="ECO:0000256" key="2">
    <source>
        <dbReference type="ARBA" id="ARBA00022692"/>
    </source>
</evidence>
<protein>
    <recommendedName>
        <fullName evidence="8">Divalent metal cation transporter</fullName>
    </recommendedName>
</protein>
<proteinExistence type="predicted"/>
<dbReference type="EMBL" id="BKZW01000001">
    <property type="protein sequence ID" value="GER86344.1"/>
    <property type="molecule type" value="Genomic_DNA"/>
</dbReference>
<dbReference type="GO" id="GO:0016020">
    <property type="term" value="C:membrane"/>
    <property type="evidence" value="ECO:0007669"/>
    <property type="project" value="UniProtKB-SubCell"/>
</dbReference>
<evidence type="ECO:0000256" key="1">
    <source>
        <dbReference type="ARBA" id="ARBA00004141"/>
    </source>
</evidence>
<feature type="transmembrane region" description="Helical" evidence="5">
    <location>
        <begin position="20"/>
        <end position="40"/>
    </location>
</feature>
<organism evidence="6 7">
    <name type="scientific">Dictyobacter vulcani</name>
    <dbReference type="NCBI Taxonomy" id="2607529"/>
    <lineage>
        <taxon>Bacteria</taxon>
        <taxon>Bacillati</taxon>
        <taxon>Chloroflexota</taxon>
        <taxon>Ktedonobacteria</taxon>
        <taxon>Ktedonobacterales</taxon>
        <taxon>Dictyobacteraceae</taxon>
        <taxon>Dictyobacter</taxon>
    </lineage>
</organism>